<proteinExistence type="predicted"/>
<evidence type="ECO:0000256" key="1">
    <source>
        <dbReference type="SAM" id="MobiDB-lite"/>
    </source>
</evidence>
<reference evidence="3" key="2">
    <citation type="journal article" date="2018" name="Plant J.">
        <title>The Sorghum bicolor reference genome: improved assembly, gene annotations, a transcriptome atlas, and signatures of genome organization.</title>
        <authorList>
            <person name="McCormick R.F."/>
            <person name="Truong S.K."/>
            <person name="Sreedasyam A."/>
            <person name="Jenkins J."/>
            <person name="Shu S."/>
            <person name="Sims D."/>
            <person name="Kennedy M."/>
            <person name="Amirebrahimi M."/>
            <person name="Weers B.D."/>
            <person name="McKinley B."/>
            <person name="Mattison A."/>
            <person name="Morishige D.T."/>
            <person name="Grimwood J."/>
            <person name="Schmutz J."/>
            <person name="Mullet J.E."/>
        </authorList>
    </citation>
    <scope>NUCLEOTIDE SEQUENCE [LARGE SCALE GENOMIC DNA]</scope>
    <source>
        <strain evidence="3">cv. BTx623</strain>
    </source>
</reference>
<feature type="region of interest" description="Disordered" evidence="1">
    <location>
        <begin position="1"/>
        <end position="32"/>
    </location>
</feature>
<evidence type="ECO:0000313" key="3">
    <source>
        <dbReference type="Proteomes" id="UP000000768"/>
    </source>
</evidence>
<dbReference type="AlphaFoldDB" id="A0A1Z5R7S0"/>
<sequence length="79" mass="8839">MSPFHPRHSPQAIKIRPPHPAASILNPHNNYHTPELAAATPNPSVAATTKFEPSFWRFNTTVLVVHFFELLSILICLCP</sequence>
<evidence type="ECO:0000313" key="2">
    <source>
        <dbReference type="EMBL" id="OQU79416.1"/>
    </source>
</evidence>
<dbReference type="Gramene" id="OQU79416">
    <property type="protein sequence ID" value="OQU79416"/>
    <property type="gene ID" value="SORBI_3008G141866"/>
</dbReference>
<dbReference type="InParanoid" id="A0A1Z5R7S0"/>
<keyword evidence="3" id="KW-1185">Reference proteome</keyword>
<dbReference type="EMBL" id="CM000767">
    <property type="protein sequence ID" value="OQU79416.1"/>
    <property type="molecule type" value="Genomic_DNA"/>
</dbReference>
<reference evidence="2 3" key="1">
    <citation type="journal article" date="2009" name="Nature">
        <title>The Sorghum bicolor genome and the diversification of grasses.</title>
        <authorList>
            <person name="Paterson A.H."/>
            <person name="Bowers J.E."/>
            <person name="Bruggmann R."/>
            <person name="Dubchak I."/>
            <person name="Grimwood J."/>
            <person name="Gundlach H."/>
            <person name="Haberer G."/>
            <person name="Hellsten U."/>
            <person name="Mitros T."/>
            <person name="Poliakov A."/>
            <person name="Schmutz J."/>
            <person name="Spannagl M."/>
            <person name="Tang H."/>
            <person name="Wang X."/>
            <person name="Wicker T."/>
            <person name="Bharti A.K."/>
            <person name="Chapman J."/>
            <person name="Feltus F.A."/>
            <person name="Gowik U."/>
            <person name="Grigoriev I.V."/>
            <person name="Lyons E."/>
            <person name="Maher C.A."/>
            <person name="Martis M."/>
            <person name="Narechania A."/>
            <person name="Otillar R.P."/>
            <person name="Penning B.W."/>
            <person name="Salamov A.A."/>
            <person name="Wang Y."/>
            <person name="Zhang L."/>
            <person name="Carpita N.C."/>
            <person name="Freeling M."/>
            <person name="Gingle A.R."/>
            <person name="Hash C.T."/>
            <person name="Keller B."/>
            <person name="Klein P."/>
            <person name="Kresovich S."/>
            <person name="McCann M.C."/>
            <person name="Ming R."/>
            <person name="Peterson D.G."/>
            <person name="Mehboob-ur-Rahman"/>
            <person name="Ware D."/>
            <person name="Westhoff P."/>
            <person name="Mayer K.F."/>
            <person name="Messing J."/>
            <person name="Rokhsar D.S."/>
        </authorList>
    </citation>
    <scope>NUCLEOTIDE SEQUENCE [LARGE SCALE GENOMIC DNA]</scope>
    <source>
        <strain evidence="3">cv. BTx623</strain>
    </source>
</reference>
<gene>
    <name evidence="2" type="ORF">SORBI_3008G141866</name>
</gene>
<protein>
    <submittedName>
        <fullName evidence="2">Uncharacterized protein</fullName>
    </submittedName>
</protein>
<accession>A0A1Z5R7S0</accession>
<name>A0A1Z5R7S0_SORBI</name>
<organism evidence="2 3">
    <name type="scientific">Sorghum bicolor</name>
    <name type="common">Sorghum</name>
    <name type="synonym">Sorghum vulgare</name>
    <dbReference type="NCBI Taxonomy" id="4558"/>
    <lineage>
        <taxon>Eukaryota</taxon>
        <taxon>Viridiplantae</taxon>
        <taxon>Streptophyta</taxon>
        <taxon>Embryophyta</taxon>
        <taxon>Tracheophyta</taxon>
        <taxon>Spermatophyta</taxon>
        <taxon>Magnoliopsida</taxon>
        <taxon>Liliopsida</taxon>
        <taxon>Poales</taxon>
        <taxon>Poaceae</taxon>
        <taxon>PACMAD clade</taxon>
        <taxon>Panicoideae</taxon>
        <taxon>Andropogonodae</taxon>
        <taxon>Andropogoneae</taxon>
        <taxon>Sorghinae</taxon>
        <taxon>Sorghum</taxon>
    </lineage>
</organism>
<dbReference type="Proteomes" id="UP000000768">
    <property type="component" value="Chromosome 8"/>
</dbReference>